<name>A0ABT4VE80_9HELI</name>
<dbReference type="Gene3D" id="3.40.50.2000">
    <property type="entry name" value="Glycogen Phosphorylase B"/>
    <property type="match status" value="2"/>
</dbReference>
<sequence length="359" mass="41698">MKNIIFIRFKNSKVGGAENYLNKICTKLKDSQILSTNTYKEKQTIQIKITKFLPSFVRFLIFLYKYENYKKQNPNNIYFSLERVLNCDIYRAGDGVHKEWLEIKNDNFIKKTKSYFNPMNLIYTNIEKRLFKNAKIIIANSNMIKDSIHKYYKINTDKIKVIHNGINLPQSINKQEAKEQIIKMLNIKNTNIILFVGSGYARKGLKEALLMLDGLKSDYCFIVIGKEKKLQLYKNLAKSLKIDNKVHFLGARDDAYLFYLASDIFLFPTIYEPCSNATLEAASYKNAIITTKTNGAGEIFNKEYILDSYNDIQSGSNMLERLLQDETHLKTIQQSCFNSVQNLDMDTHINKTLEVILKI</sequence>
<evidence type="ECO:0000259" key="3">
    <source>
        <dbReference type="Pfam" id="PF13439"/>
    </source>
</evidence>
<evidence type="ECO:0000259" key="2">
    <source>
        <dbReference type="Pfam" id="PF00534"/>
    </source>
</evidence>
<feature type="domain" description="Glycosyltransferase subfamily 4-like N-terminal" evidence="3">
    <location>
        <begin position="111"/>
        <end position="168"/>
    </location>
</feature>
<dbReference type="Pfam" id="PF13439">
    <property type="entry name" value="Glyco_transf_4"/>
    <property type="match status" value="1"/>
</dbReference>
<comment type="caution">
    <text evidence="4">The sequence shown here is derived from an EMBL/GenBank/DDBJ whole genome shotgun (WGS) entry which is preliminary data.</text>
</comment>
<evidence type="ECO:0000313" key="5">
    <source>
        <dbReference type="Proteomes" id="UP001210261"/>
    </source>
</evidence>
<keyword evidence="5" id="KW-1185">Reference proteome</keyword>
<dbReference type="InterPro" id="IPR028098">
    <property type="entry name" value="Glyco_trans_4-like_N"/>
</dbReference>
<dbReference type="CDD" id="cd03801">
    <property type="entry name" value="GT4_PimA-like"/>
    <property type="match status" value="1"/>
</dbReference>
<accession>A0ABT4VE80</accession>
<proteinExistence type="predicted"/>
<evidence type="ECO:0000313" key="4">
    <source>
        <dbReference type="EMBL" id="MDA3969016.1"/>
    </source>
</evidence>
<dbReference type="PANTHER" id="PTHR46401">
    <property type="entry name" value="GLYCOSYLTRANSFERASE WBBK-RELATED"/>
    <property type="match status" value="1"/>
</dbReference>
<reference evidence="4 5" key="1">
    <citation type="submission" date="2023-01" db="EMBL/GenBank/DDBJ databases">
        <title>Description of Helicobacter ibis sp. nov. isolated from faecal droppings of black-faced ibis (Theristicus melanopis).</title>
        <authorList>
            <person name="Lopez-Cantillo M."/>
            <person name="Vidal-Veuthey B."/>
            <person name="Mella A."/>
            <person name="De La Haba R."/>
            <person name="Collado L."/>
        </authorList>
    </citation>
    <scope>NUCLEOTIDE SEQUENCE [LARGE SCALE GENOMIC DNA]</scope>
    <source>
        <strain evidence="4 5">A82</strain>
    </source>
</reference>
<dbReference type="PANTHER" id="PTHR46401:SF2">
    <property type="entry name" value="GLYCOSYLTRANSFERASE WBBK-RELATED"/>
    <property type="match status" value="1"/>
</dbReference>
<gene>
    <name evidence="4" type="ORF">PF021_04925</name>
</gene>
<dbReference type="Pfam" id="PF00534">
    <property type="entry name" value="Glycos_transf_1"/>
    <property type="match status" value="1"/>
</dbReference>
<keyword evidence="1" id="KW-0808">Transferase</keyword>
<dbReference type="RefSeq" id="WP_271021307.1">
    <property type="nucleotide sequence ID" value="NZ_JAQHXR010000002.1"/>
</dbReference>
<protein>
    <submittedName>
        <fullName evidence="4">Glycosyltransferase family 4 protein</fullName>
    </submittedName>
</protein>
<evidence type="ECO:0000256" key="1">
    <source>
        <dbReference type="ARBA" id="ARBA00022679"/>
    </source>
</evidence>
<dbReference type="EMBL" id="JAQHXR010000002">
    <property type="protein sequence ID" value="MDA3969016.1"/>
    <property type="molecule type" value="Genomic_DNA"/>
</dbReference>
<dbReference type="InterPro" id="IPR001296">
    <property type="entry name" value="Glyco_trans_1"/>
</dbReference>
<dbReference type="SUPFAM" id="SSF53756">
    <property type="entry name" value="UDP-Glycosyltransferase/glycogen phosphorylase"/>
    <property type="match status" value="1"/>
</dbReference>
<dbReference type="Proteomes" id="UP001210261">
    <property type="component" value="Unassembled WGS sequence"/>
</dbReference>
<feature type="domain" description="Glycosyl transferase family 1" evidence="2">
    <location>
        <begin position="179"/>
        <end position="330"/>
    </location>
</feature>
<organism evidence="4 5">
    <name type="scientific">Helicobacter ibis</name>
    <dbReference type="NCBI Taxonomy" id="2962633"/>
    <lineage>
        <taxon>Bacteria</taxon>
        <taxon>Pseudomonadati</taxon>
        <taxon>Campylobacterota</taxon>
        <taxon>Epsilonproteobacteria</taxon>
        <taxon>Campylobacterales</taxon>
        <taxon>Helicobacteraceae</taxon>
        <taxon>Helicobacter</taxon>
    </lineage>
</organism>